<evidence type="ECO:0000313" key="3">
    <source>
        <dbReference type="RefSeq" id="XP_039126830.1"/>
    </source>
</evidence>
<evidence type="ECO:0000313" key="4">
    <source>
        <dbReference type="RefSeq" id="XP_039126832.1"/>
    </source>
</evidence>
<accession>A0AB40BHK4</accession>
<dbReference type="RefSeq" id="XP_039126830.1">
    <property type="nucleotide sequence ID" value="XM_039270896.1"/>
</dbReference>
<sequence>MKLTYKSFLENGTVSQIKLAGYGRRHCHAISLYCQASNNEELELAGEMEGREQAKIIQSTAVFVPVLSIDDKCGACNAVAGEIELGLLRALCSAARVYLCLSINWMICLQGYYMLINNTGWKRWTINDSVCLGEQLLQTP</sequence>
<evidence type="ECO:0000256" key="1">
    <source>
        <dbReference type="SAM" id="Phobius"/>
    </source>
</evidence>
<name>A0AB40BHK4_DIOCR</name>
<evidence type="ECO:0000313" key="5">
    <source>
        <dbReference type="RefSeq" id="XP_039126833.1"/>
    </source>
</evidence>
<organism evidence="2 4">
    <name type="scientific">Dioscorea cayennensis subsp. rotundata</name>
    <name type="common">White Guinea yam</name>
    <name type="synonym">Dioscorea rotundata</name>
    <dbReference type="NCBI Taxonomy" id="55577"/>
    <lineage>
        <taxon>Eukaryota</taxon>
        <taxon>Viridiplantae</taxon>
        <taxon>Streptophyta</taxon>
        <taxon>Embryophyta</taxon>
        <taxon>Tracheophyta</taxon>
        <taxon>Spermatophyta</taxon>
        <taxon>Magnoliopsida</taxon>
        <taxon>Liliopsida</taxon>
        <taxon>Dioscoreales</taxon>
        <taxon>Dioscoreaceae</taxon>
        <taxon>Dioscorea</taxon>
    </lineage>
</organism>
<proteinExistence type="predicted"/>
<reference evidence="3 4" key="1">
    <citation type="submission" date="2025-04" db="UniProtKB">
        <authorList>
            <consortium name="RefSeq"/>
        </authorList>
    </citation>
    <scope>IDENTIFICATION</scope>
</reference>
<dbReference type="GeneID" id="120262974"/>
<keyword evidence="1" id="KW-0812">Transmembrane</keyword>
<dbReference type="Proteomes" id="UP001515500">
    <property type="component" value="Chromosome 6"/>
</dbReference>
<keyword evidence="1" id="KW-1133">Transmembrane helix</keyword>
<feature type="transmembrane region" description="Helical" evidence="1">
    <location>
        <begin position="97"/>
        <end position="115"/>
    </location>
</feature>
<keyword evidence="2" id="KW-1185">Reference proteome</keyword>
<dbReference type="RefSeq" id="XP_039126832.1">
    <property type="nucleotide sequence ID" value="XM_039270898.1"/>
</dbReference>
<gene>
    <name evidence="3 4 5" type="primary">LOC120262974</name>
</gene>
<evidence type="ECO:0000313" key="2">
    <source>
        <dbReference type="Proteomes" id="UP001515500"/>
    </source>
</evidence>
<dbReference type="RefSeq" id="XP_039126833.1">
    <property type="nucleotide sequence ID" value="XM_039270899.1"/>
</dbReference>
<keyword evidence="1" id="KW-0472">Membrane</keyword>
<dbReference type="AlphaFoldDB" id="A0AB40BHK4"/>
<protein>
    <submittedName>
        <fullName evidence="3 4">Uncharacterized protein LOC120262974</fullName>
    </submittedName>
</protein>